<reference evidence="15 16" key="1">
    <citation type="submission" date="2013-07" db="EMBL/GenBank/DDBJ databases">
        <authorList>
            <person name="Stoco P.H."/>
            <person name="Wagner G."/>
            <person name="Gerber A."/>
            <person name="Zaha A."/>
            <person name="Thompson C."/>
            <person name="Bartholomeu D.C."/>
            <person name="Luckemeyer D.D."/>
            <person name="Bahia D."/>
            <person name="Loreto E."/>
            <person name="Prestes E.B."/>
            <person name="Lima F.M."/>
            <person name="Rodrigues-Luiz G."/>
            <person name="Vallejo G.A."/>
            <person name="Filho J.F."/>
            <person name="Monteiro K.M."/>
            <person name="Tyler K.M."/>
            <person name="de Almeida L.G."/>
            <person name="Ortiz M.F."/>
            <person name="Siervo M.A."/>
            <person name="de Moraes M.H."/>
            <person name="Cunha O.L."/>
            <person name="Mendonca-Neto R."/>
            <person name="Silva R."/>
            <person name="Teixeira S.M."/>
            <person name="Murta S.M."/>
            <person name="Sincero T.C."/>
            <person name="Mendes T.A."/>
            <person name="Urmenyi T.P."/>
            <person name="Silva V.G."/>
            <person name="da Rocha W.D."/>
            <person name="Andersson B."/>
            <person name="Romanha A.J."/>
            <person name="Steindel M."/>
            <person name="de Vasconcelos A.T."/>
            <person name="Grisard E.C."/>
        </authorList>
    </citation>
    <scope>NUCLEOTIDE SEQUENCE [LARGE SCALE GENOMIC DNA]</scope>
    <source>
        <strain evidence="15 16">SC58</strain>
    </source>
</reference>
<dbReference type="Gene3D" id="3.40.50.11840">
    <property type="entry name" value="Diphthamide synthesis DPH1/DPH2 domain 1"/>
    <property type="match status" value="1"/>
</dbReference>
<evidence type="ECO:0000256" key="2">
    <source>
        <dbReference type="ARBA" id="ARBA00005156"/>
    </source>
</evidence>
<dbReference type="GO" id="GO:0051536">
    <property type="term" value="F:iron-sulfur cluster binding"/>
    <property type="evidence" value="ECO:0007669"/>
    <property type="project" value="UniProtKB-KW"/>
</dbReference>
<dbReference type="FunFam" id="3.40.50.11840:FF:000001">
    <property type="entry name" value="2-(3-amino-3-carboxypropyl)histidine synthase subunit 1"/>
    <property type="match status" value="1"/>
</dbReference>
<evidence type="ECO:0000256" key="8">
    <source>
        <dbReference type="ARBA" id="ARBA00022723"/>
    </source>
</evidence>
<evidence type="ECO:0000256" key="14">
    <source>
        <dbReference type="ARBA" id="ARBA00048403"/>
    </source>
</evidence>
<dbReference type="InterPro" id="IPR042265">
    <property type="entry name" value="DPH1/DPH2_3"/>
</dbReference>
<keyword evidence="10" id="KW-0411">Iron-sulfur</keyword>
<name>A0A061J4V1_TRYRA</name>
<sequence>MHTHTYLNKQIHLYAFIGVRMNSLETELGLPSNYRFEIDKCVKRIKEKNATRVALQFPEGLLMFAASIADILEAKTGAEMVILGDVTYGACCVDDYSAVALGCDFLIHYGHSCLISIKDCLISNMMYVFVEIEIDIQHFVDTVRRLVSPEVRLACISTIQFVSSMRAGMQMLRDHFQHPVVIPQNRPLSSGEILGCTSPVVDPATVDLVLYIGDGRFHLESFLIAHPTLNALQYDPYKKTLTKESYNTAEMRTLRKEAVQKGMSANSFALIMGTLGRQGSPRIVDRIIKLAAQQGKTVNLLLMSEVFPEKLARLQDVDCYIQVACPRLSIDWGYAFDKPLLSPYEAEVALAGVRWCDRAYPMDHYS</sequence>
<dbReference type="OrthoDB" id="1649088at2759"/>
<comment type="cofactor">
    <cofactor evidence="1">
        <name>[4Fe-4S] cluster</name>
        <dbReference type="ChEBI" id="CHEBI:49883"/>
    </cofactor>
</comment>
<evidence type="ECO:0000256" key="9">
    <source>
        <dbReference type="ARBA" id="ARBA00023004"/>
    </source>
</evidence>
<evidence type="ECO:0000256" key="10">
    <source>
        <dbReference type="ARBA" id="ARBA00023014"/>
    </source>
</evidence>
<keyword evidence="6" id="KW-0808">Transferase</keyword>
<dbReference type="GO" id="GO:0090560">
    <property type="term" value="F:2-(3-amino-3-carboxypropyl)histidine synthase activity"/>
    <property type="evidence" value="ECO:0007669"/>
    <property type="project" value="UniProtKB-EC"/>
</dbReference>
<organism evidence="15 16">
    <name type="scientific">Trypanosoma rangeli SC58</name>
    <dbReference type="NCBI Taxonomy" id="429131"/>
    <lineage>
        <taxon>Eukaryota</taxon>
        <taxon>Discoba</taxon>
        <taxon>Euglenozoa</taxon>
        <taxon>Kinetoplastea</taxon>
        <taxon>Metakinetoplastina</taxon>
        <taxon>Trypanosomatida</taxon>
        <taxon>Trypanosomatidae</taxon>
        <taxon>Trypanosoma</taxon>
        <taxon>Herpetosoma</taxon>
    </lineage>
</organism>
<dbReference type="EMBL" id="AUPL01003962">
    <property type="protein sequence ID" value="ESL08337.1"/>
    <property type="molecule type" value="Genomic_DNA"/>
</dbReference>
<dbReference type="UniPathway" id="UPA00559"/>
<accession>A0A061J4V1</accession>
<comment type="catalytic activity">
    <reaction evidence="14">
        <text>L-histidyl-[translation elongation factor 2] + S-adenosyl-L-methionine = 2-[(3S)-amino-3-carboxypropyl]-L-histidyl-[translation elongation factor 2] + S-methyl-5'-thioadenosine + H(+)</text>
        <dbReference type="Rhea" id="RHEA:36783"/>
        <dbReference type="Rhea" id="RHEA-COMP:9748"/>
        <dbReference type="Rhea" id="RHEA-COMP:9749"/>
        <dbReference type="ChEBI" id="CHEBI:15378"/>
        <dbReference type="ChEBI" id="CHEBI:17509"/>
        <dbReference type="ChEBI" id="CHEBI:29979"/>
        <dbReference type="ChEBI" id="CHEBI:59789"/>
        <dbReference type="ChEBI" id="CHEBI:73995"/>
        <dbReference type="EC" id="2.5.1.108"/>
    </reaction>
</comment>
<feature type="non-terminal residue" evidence="15">
    <location>
        <position position="366"/>
    </location>
</feature>
<dbReference type="FunFam" id="3.40.50.11850:FF:000002">
    <property type="entry name" value="2-(3-amino-3-carboxypropyl)histidine synthase subunit 1"/>
    <property type="match status" value="1"/>
</dbReference>
<evidence type="ECO:0000313" key="15">
    <source>
        <dbReference type="EMBL" id="ESL08337.1"/>
    </source>
</evidence>
<evidence type="ECO:0000256" key="4">
    <source>
        <dbReference type="ARBA" id="ARBA00012221"/>
    </source>
</evidence>
<comment type="pathway">
    <text evidence="2">Protein modification; peptidyl-diphthamide biosynthesis.</text>
</comment>
<proteinExistence type="inferred from homology"/>
<dbReference type="Pfam" id="PF01866">
    <property type="entry name" value="Diphthamide_syn"/>
    <property type="match status" value="1"/>
</dbReference>
<evidence type="ECO:0000256" key="11">
    <source>
        <dbReference type="ARBA" id="ARBA00031690"/>
    </source>
</evidence>
<keyword evidence="16" id="KW-1185">Reference proteome</keyword>
<keyword evidence="8" id="KW-0479">Metal-binding</keyword>
<protein>
    <recommendedName>
        <fullName evidence="5">2-(3-amino-3-carboxypropyl)histidine synthase subunit 1</fullName>
        <ecNumber evidence="4">2.5.1.108</ecNumber>
    </recommendedName>
    <alternativeName>
        <fullName evidence="12">Diphthamide biosynthesis protein 1</fullName>
    </alternativeName>
    <alternativeName>
        <fullName evidence="13">Diphtheria toxin resistance protein 1</fullName>
    </alternativeName>
    <alternativeName>
        <fullName evidence="11">S-adenosyl-L-methionine:L-histidine 3-amino-3-carboxypropyltransferase 1</fullName>
    </alternativeName>
</protein>
<dbReference type="VEuPathDB" id="TriTrypDB:TRSC58_03962"/>
<dbReference type="Proteomes" id="UP000031737">
    <property type="component" value="Unassembled WGS sequence"/>
</dbReference>
<evidence type="ECO:0000256" key="6">
    <source>
        <dbReference type="ARBA" id="ARBA00022679"/>
    </source>
</evidence>
<dbReference type="InterPro" id="IPR016435">
    <property type="entry name" value="DPH1/DPH2"/>
</dbReference>
<dbReference type="EC" id="2.5.1.108" evidence="4"/>
<evidence type="ECO:0000313" key="16">
    <source>
        <dbReference type="Proteomes" id="UP000031737"/>
    </source>
</evidence>
<dbReference type="SFLD" id="SFLDS00032">
    <property type="entry name" value="Radical_SAM_3-amino-3-carboxyp"/>
    <property type="match status" value="1"/>
</dbReference>
<keyword evidence="9" id="KW-0408">Iron</keyword>
<evidence type="ECO:0000256" key="5">
    <source>
        <dbReference type="ARBA" id="ARBA00021915"/>
    </source>
</evidence>
<dbReference type="InterPro" id="IPR042263">
    <property type="entry name" value="DPH1/DPH2_1"/>
</dbReference>
<evidence type="ECO:0000256" key="7">
    <source>
        <dbReference type="ARBA" id="ARBA00022691"/>
    </source>
</evidence>
<dbReference type="GO" id="GO:0017183">
    <property type="term" value="P:protein histidyl modification to diphthamide"/>
    <property type="evidence" value="ECO:0007669"/>
    <property type="project" value="UniProtKB-UniPathway"/>
</dbReference>
<keyword evidence="7" id="KW-0949">S-adenosyl-L-methionine</keyword>
<dbReference type="PANTHER" id="PTHR10762">
    <property type="entry name" value="DIPHTHAMIDE BIOSYNTHESIS PROTEIN"/>
    <property type="match status" value="1"/>
</dbReference>
<dbReference type="AlphaFoldDB" id="A0A061J4V1"/>
<evidence type="ECO:0000256" key="12">
    <source>
        <dbReference type="ARBA" id="ARBA00032574"/>
    </source>
</evidence>
<comment type="similarity">
    <text evidence="3">Belongs to the DPH1/DPH2 family. DPH1 subfamily.</text>
</comment>
<dbReference type="Gene3D" id="3.40.50.11850">
    <property type="entry name" value="Diphthamide synthesis DPH1/DPH2 domain 2"/>
    <property type="match status" value="1"/>
</dbReference>
<dbReference type="FunFam" id="3.40.50.11860:FF:000002">
    <property type="entry name" value="2-(3-amino-3-carboxypropyl)histidine synthase subunit 1"/>
    <property type="match status" value="1"/>
</dbReference>
<dbReference type="NCBIfam" id="TIGR00322">
    <property type="entry name" value="diphth2_R"/>
    <property type="match status" value="1"/>
</dbReference>
<evidence type="ECO:0000256" key="3">
    <source>
        <dbReference type="ARBA" id="ARBA00010173"/>
    </source>
</evidence>
<dbReference type="InterPro" id="IPR042264">
    <property type="entry name" value="DPH1/DPH2_2"/>
</dbReference>
<dbReference type="PIRSF" id="PIRSF004967">
    <property type="entry name" value="DPH1"/>
    <property type="match status" value="1"/>
</dbReference>
<evidence type="ECO:0000256" key="13">
    <source>
        <dbReference type="ARBA" id="ARBA00032789"/>
    </source>
</evidence>
<dbReference type="Gene3D" id="3.40.50.11860">
    <property type="entry name" value="Diphthamide synthesis DPH1/DPH2 domain 3"/>
    <property type="match status" value="1"/>
</dbReference>
<dbReference type="GO" id="GO:0046872">
    <property type="term" value="F:metal ion binding"/>
    <property type="evidence" value="ECO:0007669"/>
    <property type="project" value="UniProtKB-KW"/>
</dbReference>
<gene>
    <name evidence="15" type="ORF">TRSC58_03962</name>
</gene>
<comment type="caution">
    <text evidence="15">The sequence shown here is derived from an EMBL/GenBank/DDBJ whole genome shotgun (WGS) entry which is preliminary data.</text>
</comment>
<dbReference type="PANTHER" id="PTHR10762:SF1">
    <property type="entry name" value="2-(3-AMINO-3-CARBOXYPROPYL)HISTIDINE SYNTHASE SUBUNIT 1"/>
    <property type="match status" value="1"/>
</dbReference>
<dbReference type="InterPro" id="IPR035435">
    <property type="entry name" value="DPH1/DPH2_euk_archaea"/>
</dbReference>
<evidence type="ECO:0000256" key="1">
    <source>
        <dbReference type="ARBA" id="ARBA00001966"/>
    </source>
</evidence>